<gene>
    <name evidence="7" type="primary">NCA2</name>
    <name evidence="7" type="ORF">APUU_80631S</name>
</gene>
<proteinExistence type="predicted"/>
<accession>A0A7R7Y0I4</accession>
<keyword evidence="5 6" id="KW-0472">Membrane</keyword>
<dbReference type="RefSeq" id="XP_041562514.1">
    <property type="nucleotide sequence ID" value="XM_041696933.1"/>
</dbReference>
<comment type="subcellular location">
    <subcellularLocation>
        <location evidence="1">Mitochondrion membrane</location>
        <topology evidence="1">Multi-pass membrane protein</topology>
    </subcellularLocation>
</comment>
<evidence type="ECO:0000313" key="7">
    <source>
        <dbReference type="EMBL" id="BCS30328.1"/>
    </source>
</evidence>
<keyword evidence="4" id="KW-0496">Mitochondrion</keyword>
<dbReference type="KEGG" id="apuu:APUU_80631S"/>
<dbReference type="OrthoDB" id="413313at2759"/>
<keyword evidence="3 6" id="KW-1133">Transmembrane helix</keyword>
<dbReference type="GeneID" id="64980325"/>
<evidence type="ECO:0000256" key="2">
    <source>
        <dbReference type="ARBA" id="ARBA00022692"/>
    </source>
</evidence>
<organism evidence="7 8">
    <name type="scientific">Aspergillus puulaauensis</name>
    <dbReference type="NCBI Taxonomy" id="1220207"/>
    <lineage>
        <taxon>Eukaryota</taxon>
        <taxon>Fungi</taxon>
        <taxon>Dikarya</taxon>
        <taxon>Ascomycota</taxon>
        <taxon>Pezizomycotina</taxon>
        <taxon>Eurotiomycetes</taxon>
        <taxon>Eurotiomycetidae</taxon>
        <taxon>Eurotiales</taxon>
        <taxon>Aspergillaceae</taxon>
        <taxon>Aspergillus</taxon>
    </lineage>
</organism>
<dbReference type="PANTHER" id="PTHR28234">
    <property type="entry name" value="NUCLEAR CONTROL OF ATPASE PROTEIN 2"/>
    <property type="match status" value="1"/>
</dbReference>
<evidence type="ECO:0000256" key="5">
    <source>
        <dbReference type="ARBA" id="ARBA00023136"/>
    </source>
</evidence>
<reference evidence="7" key="2">
    <citation type="submission" date="2021-02" db="EMBL/GenBank/DDBJ databases">
        <title>Aspergillus puulaauensis MK2 genome sequence.</title>
        <authorList>
            <person name="Futagami T."/>
            <person name="Mori K."/>
            <person name="Kadooka C."/>
            <person name="Tanaka T."/>
        </authorList>
    </citation>
    <scope>NUCLEOTIDE SEQUENCE</scope>
    <source>
        <strain evidence="7">MK2</strain>
    </source>
</reference>
<dbReference type="EMBL" id="AP024450">
    <property type="protein sequence ID" value="BCS30328.1"/>
    <property type="molecule type" value="Genomic_DNA"/>
</dbReference>
<dbReference type="GO" id="GO:0005741">
    <property type="term" value="C:mitochondrial outer membrane"/>
    <property type="evidence" value="ECO:0007669"/>
    <property type="project" value="TreeGrafter"/>
</dbReference>
<evidence type="ECO:0000256" key="4">
    <source>
        <dbReference type="ARBA" id="ARBA00023128"/>
    </source>
</evidence>
<evidence type="ECO:0000256" key="6">
    <source>
        <dbReference type="SAM" id="Phobius"/>
    </source>
</evidence>
<feature type="transmembrane region" description="Helical" evidence="6">
    <location>
        <begin position="560"/>
        <end position="582"/>
    </location>
</feature>
<evidence type="ECO:0000313" key="8">
    <source>
        <dbReference type="Proteomes" id="UP000654913"/>
    </source>
</evidence>
<name>A0A7R7Y0I4_9EURO</name>
<dbReference type="Pfam" id="PF08637">
    <property type="entry name" value="NCA2"/>
    <property type="match status" value="1"/>
</dbReference>
<evidence type="ECO:0000256" key="3">
    <source>
        <dbReference type="ARBA" id="ARBA00022989"/>
    </source>
</evidence>
<dbReference type="InterPro" id="IPR013946">
    <property type="entry name" value="NCA2-like"/>
</dbReference>
<evidence type="ECO:0000256" key="1">
    <source>
        <dbReference type="ARBA" id="ARBA00004225"/>
    </source>
</evidence>
<dbReference type="Proteomes" id="UP000654913">
    <property type="component" value="Chromosome 8"/>
</dbReference>
<keyword evidence="8" id="KW-1185">Reference proteome</keyword>
<dbReference type="PANTHER" id="PTHR28234:SF1">
    <property type="entry name" value="NUCLEAR CONTROL OF ATPASE PROTEIN 2"/>
    <property type="match status" value="1"/>
</dbReference>
<reference evidence="7" key="1">
    <citation type="submission" date="2021-01" db="EMBL/GenBank/DDBJ databases">
        <authorList>
            <consortium name="Aspergillus puulaauensis MK2 genome sequencing consortium"/>
            <person name="Kazuki M."/>
            <person name="Futagami T."/>
        </authorList>
    </citation>
    <scope>NUCLEOTIDE SEQUENCE</scope>
    <source>
        <strain evidence="7">MK2</strain>
    </source>
</reference>
<sequence>MPHGILVYFDGTSQQYLADLLHIQPLWTETMSAFQSKFSSLEAQLGEFHQRIDDSLDTRDPNGRNNYPIEHFNALRNIIFQLSVDSKNNGTLQSDNIVKVISKSCDCLRASLDVTSESDVLSCQLLNLSWLVSAKASIQTLAAALKVFSDNVHLLNEEVQYWEDVLESKWGLGLFTLQTFPLKIWRRNMEPGRNDNRSVASKHVAEHIATEAGPSSSLWFQFYDSAQRCTSSRLRSFQVGLFSSLNESKLEIQRKKRTLKAMRDFNASSVGLLIEECLSFGEGIQKAGSIDGFTGDSTDGSINSDLSQSVRTSVGILKSLLQAGNEDRMCEHANKLFGVGDEPSGWKNYNAGINIDAQAILHELIYILTDLLPMYKQVSTRCVVELGRPSAAVRYWLPISFALVSITTSLKIASDVGPVLVESISNFGATTLDFWRNWVVSPTWKLIRTIRHDEKSDIALMSKSSLEADRASLERMVVDFVLDRGEHSNPAEPTDFIADKVREGDLTPVLRAYEKDLRSPFVGTIRGDLVRALLIQIQKTKVDVEVAMSGIDALLKSQELVFGFVGLTPGLLISYASIRWLFGFLGSRRGFRLGRKQDDLRYALRKLHRILSTSSPTAGGRLRYRDHGLLLCNVETLLSKAQVMLKGANLRAFKEDTSDLINENRSHRQLQVVERMAWTYSKWT</sequence>
<keyword evidence="2 6" id="KW-0812">Transmembrane</keyword>
<protein>
    <submittedName>
        <fullName evidence="7">Nuclear control of ATPase protein 2</fullName>
    </submittedName>
</protein>
<dbReference type="AlphaFoldDB" id="A0A7R7Y0I4"/>